<evidence type="ECO:0000256" key="3">
    <source>
        <dbReference type="ARBA" id="ARBA00023054"/>
    </source>
</evidence>
<dbReference type="InterPro" id="IPR058792">
    <property type="entry name" value="Beta-barrel_RND_2"/>
</dbReference>
<feature type="domain" description="CusB-like beta-barrel" evidence="7">
    <location>
        <begin position="255"/>
        <end position="329"/>
    </location>
</feature>
<feature type="domain" description="Multidrug resistance protein MdtA-like barrel-sandwich hybrid" evidence="6">
    <location>
        <begin position="61"/>
        <end position="239"/>
    </location>
</feature>
<dbReference type="OrthoDB" id="9806939at2"/>
<dbReference type="Gene3D" id="2.40.50.100">
    <property type="match status" value="2"/>
</dbReference>
<proteinExistence type="inferred from homology"/>
<dbReference type="Pfam" id="PF25917">
    <property type="entry name" value="BSH_RND"/>
    <property type="match status" value="1"/>
</dbReference>
<evidence type="ECO:0000259" key="7">
    <source>
        <dbReference type="Pfam" id="PF25954"/>
    </source>
</evidence>
<dbReference type="InterPro" id="IPR006143">
    <property type="entry name" value="RND_pump_MFP"/>
</dbReference>
<protein>
    <submittedName>
        <fullName evidence="8">HlyD family secretion protein</fullName>
    </submittedName>
</protein>
<dbReference type="EMBL" id="VDUY01000002">
    <property type="protein sequence ID" value="TXL67083.1"/>
    <property type="molecule type" value="Genomic_DNA"/>
</dbReference>
<keyword evidence="3 4" id="KW-0175">Coiled coil</keyword>
<dbReference type="GO" id="GO:0016020">
    <property type="term" value="C:membrane"/>
    <property type="evidence" value="ECO:0007669"/>
    <property type="project" value="InterPro"/>
</dbReference>
<evidence type="ECO:0000256" key="1">
    <source>
        <dbReference type="ARBA" id="ARBA00004196"/>
    </source>
</evidence>
<reference evidence="8 9" key="1">
    <citation type="submission" date="2019-06" db="EMBL/GenBank/DDBJ databases">
        <title>Quisquiliibacterium sp. nov., isolated from a maize field.</title>
        <authorList>
            <person name="Lin S.-Y."/>
            <person name="Tsai C.-F."/>
            <person name="Young C.-C."/>
        </authorList>
    </citation>
    <scope>NUCLEOTIDE SEQUENCE [LARGE SCALE GENOMIC DNA]</scope>
    <source>
        <strain evidence="8 9">CC-CFT501</strain>
    </source>
</reference>
<evidence type="ECO:0000256" key="2">
    <source>
        <dbReference type="ARBA" id="ARBA00009477"/>
    </source>
</evidence>
<evidence type="ECO:0000313" key="9">
    <source>
        <dbReference type="Proteomes" id="UP000321548"/>
    </source>
</evidence>
<dbReference type="Proteomes" id="UP000321548">
    <property type="component" value="Unassembled WGS sequence"/>
</dbReference>
<dbReference type="AlphaFoldDB" id="A0A5C8P1J4"/>
<evidence type="ECO:0000313" key="8">
    <source>
        <dbReference type="EMBL" id="TXL67083.1"/>
    </source>
</evidence>
<dbReference type="GO" id="GO:0022857">
    <property type="term" value="F:transmembrane transporter activity"/>
    <property type="evidence" value="ECO:0007669"/>
    <property type="project" value="InterPro"/>
</dbReference>
<keyword evidence="9" id="KW-1185">Reference proteome</keyword>
<feature type="coiled-coil region" evidence="4">
    <location>
        <begin position="100"/>
        <end position="129"/>
    </location>
</feature>
<dbReference type="Gene3D" id="2.40.420.20">
    <property type="match status" value="1"/>
</dbReference>
<dbReference type="Pfam" id="PF25954">
    <property type="entry name" value="Beta-barrel_RND_2"/>
    <property type="match status" value="1"/>
</dbReference>
<sequence>MKRTGIAGLGLAALLLAGAAAWWWQQADGNGEPEYRTAPIGRGDIVSTVSASGTINPVGSVSVGSQISGQLRQVLADFNDEVRAGQVLARIDPETFRHRLAQAEADLVATRAQVAVQQAQIEARRAELARIDVNLDESRRDLARKRDLAERGFISPAESEKAASLVRAQEQELSAGRAAIEVAIAQRRNTEAVVRQREAAVAAARVDLDRTVIRSPVDGVVIKRSVDAGQTVAASLQAPELFVIARNLRDMQVDTSIDETDIGRIEVGQKASFTVDAYPGRRFDGKVSQLRMAATNVQNVITYNVIVTFSNAEGLLLPGMTANVRIVSERREDVLTVPNAALRLRIAGLTDRAEAPMDAPAGQAAQAGDQGAQSAGQGARAQAGGGGSPPGSASERGRPGRLWLLEGGEPRAIEVRVGLGDGTSTEVAAPGLAEGQQVIVGVAPSGARGRRELRMFR</sequence>
<feature type="compositionally biased region" description="Low complexity" evidence="5">
    <location>
        <begin position="359"/>
        <end position="382"/>
    </location>
</feature>
<evidence type="ECO:0000256" key="5">
    <source>
        <dbReference type="SAM" id="MobiDB-lite"/>
    </source>
</evidence>
<comment type="similarity">
    <text evidence="2">Belongs to the membrane fusion protein (MFP) (TC 8.A.1) family.</text>
</comment>
<dbReference type="Gene3D" id="2.40.30.170">
    <property type="match status" value="1"/>
</dbReference>
<evidence type="ECO:0000256" key="4">
    <source>
        <dbReference type="SAM" id="Coils"/>
    </source>
</evidence>
<dbReference type="InterPro" id="IPR058625">
    <property type="entry name" value="MdtA-like_BSH"/>
</dbReference>
<comment type="caution">
    <text evidence="8">The sequence shown here is derived from an EMBL/GenBank/DDBJ whole genome shotgun (WGS) entry which is preliminary data.</text>
</comment>
<gene>
    <name evidence="8" type="ORF">FHP08_05560</name>
</gene>
<dbReference type="SUPFAM" id="SSF111369">
    <property type="entry name" value="HlyD-like secretion proteins"/>
    <property type="match status" value="2"/>
</dbReference>
<dbReference type="PANTHER" id="PTHR32347:SF14">
    <property type="entry name" value="EFFLUX SYSTEM COMPONENT YKNX-RELATED"/>
    <property type="match status" value="1"/>
</dbReference>
<comment type="subcellular location">
    <subcellularLocation>
        <location evidence="1">Cell envelope</location>
    </subcellularLocation>
</comment>
<feature type="region of interest" description="Disordered" evidence="5">
    <location>
        <begin position="357"/>
        <end position="400"/>
    </location>
</feature>
<dbReference type="NCBIfam" id="TIGR01730">
    <property type="entry name" value="RND_mfp"/>
    <property type="match status" value="1"/>
</dbReference>
<accession>A0A5C8P1J4</accession>
<dbReference type="InterPro" id="IPR050465">
    <property type="entry name" value="UPF0194_transport"/>
</dbReference>
<dbReference type="GO" id="GO:0030313">
    <property type="term" value="C:cell envelope"/>
    <property type="evidence" value="ECO:0007669"/>
    <property type="project" value="UniProtKB-SubCell"/>
</dbReference>
<name>A0A5C8P1J4_9BURK</name>
<dbReference type="PANTHER" id="PTHR32347">
    <property type="entry name" value="EFFLUX SYSTEM COMPONENT YKNX-RELATED"/>
    <property type="match status" value="1"/>
</dbReference>
<organism evidence="8 9">
    <name type="scientific">Zeimonas arvi</name>
    <dbReference type="NCBI Taxonomy" id="2498847"/>
    <lineage>
        <taxon>Bacteria</taxon>
        <taxon>Pseudomonadati</taxon>
        <taxon>Pseudomonadota</taxon>
        <taxon>Betaproteobacteria</taxon>
        <taxon>Burkholderiales</taxon>
        <taxon>Burkholderiaceae</taxon>
        <taxon>Zeimonas</taxon>
    </lineage>
</organism>
<dbReference type="FunFam" id="2.40.30.170:FF:000010">
    <property type="entry name" value="Efflux RND transporter periplasmic adaptor subunit"/>
    <property type="match status" value="1"/>
</dbReference>
<evidence type="ECO:0000259" key="6">
    <source>
        <dbReference type="Pfam" id="PF25917"/>
    </source>
</evidence>
<dbReference type="RefSeq" id="WP_147703332.1">
    <property type="nucleotide sequence ID" value="NZ_VDUY01000002.1"/>
</dbReference>